<evidence type="ECO:0000313" key="3">
    <source>
        <dbReference type="Proteomes" id="UP001138997"/>
    </source>
</evidence>
<feature type="transmembrane region" description="Helical" evidence="1">
    <location>
        <begin position="41"/>
        <end position="61"/>
    </location>
</feature>
<dbReference type="Proteomes" id="UP001138997">
    <property type="component" value="Unassembled WGS sequence"/>
</dbReference>
<accession>A0A9X1NFJ4</accession>
<gene>
    <name evidence="2" type="ORF">LR394_15845</name>
</gene>
<dbReference type="AlphaFoldDB" id="A0A9X1NFJ4"/>
<keyword evidence="1" id="KW-0812">Transmembrane</keyword>
<dbReference type="EMBL" id="JAJOMB010000007">
    <property type="protein sequence ID" value="MCD5312381.1"/>
    <property type="molecule type" value="Genomic_DNA"/>
</dbReference>
<keyword evidence="1" id="KW-1133">Transmembrane helix</keyword>
<evidence type="ECO:0000256" key="1">
    <source>
        <dbReference type="SAM" id="Phobius"/>
    </source>
</evidence>
<proteinExistence type="predicted"/>
<organism evidence="2 3">
    <name type="scientific">Kineosporia babensis</name>
    <dbReference type="NCBI Taxonomy" id="499548"/>
    <lineage>
        <taxon>Bacteria</taxon>
        <taxon>Bacillati</taxon>
        <taxon>Actinomycetota</taxon>
        <taxon>Actinomycetes</taxon>
        <taxon>Kineosporiales</taxon>
        <taxon>Kineosporiaceae</taxon>
        <taxon>Kineosporia</taxon>
    </lineage>
</organism>
<evidence type="ECO:0000313" key="2">
    <source>
        <dbReference type="EMBL" id="MCD5312381.1"/>
    </source>
</evidence>
<keyword evidence="3" id="KW-1185">Reference proteome</keyword>
<keyword evidence="1" id="KW-0472">Membrane</keyword>
<name>A0A9X1NFJ4_9ACTN</name>
<sequence>MPDLRDLMNEAVADITTTGQPAPELDLARARKAARTRRNRLAFVPAGLAAAAAGVLAFSMLGGSSGEPAAPQATATSTAAIALVSYTGDQPVGFTIDRVPDGWEVQGLTVTSLVVAPVGAKNQDANEFEGKILISKANELEVSSDRSEARPLKVGDVEATRFTYDSEWSEEGGSRPGPDASAGLLVPDGDGFLLFQIPSELKWDDATMVAFAEGVHLTGDAVPAQG</sequence>
<comment type="caution">
    <text evidence="2">The sequence shown here is derived from an EMBL/GenBank/DDBJ whole genome shotgun (WGS) entry which is preliminary data.</text>
</comment>
<protein>
    <submittedName>
        <fullName evidence="2">Uncharacterized protein</fullName>
    </submittedName>
</protein>
<dbReference type="RefSeq" id="WP_231442523.1">
    <property type="nucleotide sequence ID" value="NZ_JAJOMB010000007.1"/>
</dbReference>
<reference evidence="2" key="1">
    <citation type="submission" date="2021-11" db="EMBL/GenBank/DDBJ databases">
        <title>Streptomyces corallinus and Kineosporia corallina sp. nov., two new coral-derived marine actinobacteria.</title>
        <authorList>
            <person name="Buangrab K."/>
            <person name="Sutthacheep M."/>
            <person name="Yeemin T."/>
            <person name="Harunari E."/>
            <person name="Igarashi Y."/>
            <person name="Sripreechasak P."/>
            <person name="Kanchanasin P."/>
            <person name="Tanasupawat S."/>
            <person name="Phongsopitanun W."/>
        </authorList>
    </citation>
    <scope>NUCLEOTIDE SEQUENCE</scope>
    <source>
        <strain evidence="2">JCM 31032</strain>
    </source>
</reference>